<evidence type="ECO:0000313" key="4">
    <source>
        <dbReference type="EMBL" id="MCC2241633.1"/>
    </source>
</evidence>
<dbReference type="PANTHER" id="PTHR21660">
    <property type="entry name" value="THIOESTERASE SUPERFAMILY MEMBER-RELATED"/>
    <property type="match status" value="1"/>
</dbReference>
<dbReference type="Proteomes" id="UP001198893">
    <property type="component" value="Unassembled WGS sequence"/>
</dbReference>
<evidence type="ECO:0000256" key="1">
    <source>
        <dbReference type="ARBA" id="ARBA00008324"/>
    </source>
</evidence>
<comment type="similarity">
    <text evidence="1">Belongs to the thioesterase PaaI family.</text>
</comment>
<dbReference type="NCBIfam" id="TIGR00369">
    <property type="entry name" value="unchar_dom_1"/>
    <property type="match status" value="1"/>
</dbReference>
<comment type="caution">
    <text evidence="4">The sequence shown here is derived from an EMBL/GenBank/DDBJ whole genome shotgun (WGS) entry which is preliminary data.</text>
</comment>
<dbReference type="EMBL" id="JAJEQW010000003">
    <property type="protein sequence ID" value="MCC2241633.1"/>
    <property type="molecule type" value="Genomic_DNA"/>
</dbReference>
<reference evidence="4" key="1">
    <citation type="submission" date="2021-10" db="EMBL/GenBank/DDBJ databases">
        <title>Anaerobic single-cell dispensing facilitates the cultivation of human gut bacteria.</title>
        <authorList>
            <person name="Afrizal A."/>
        </authorList>
    </citation>
    <scope>NUCLEOTIDE SEQUENCE</scope>
    <source>
        <strain evidence="4">CLA-AA-H204</strain>
    </source>
</reference>
<organism evidence="4 5">
    <name type="scientific">Roseburia amylophila</name>
    <dbReference type="NCBI Taxonomy" id="2981794"/>
    <lineage>
        <taxon>Bacteria</taxon>
        <taxon>Bacillati</taxon>
        <taxon>Bacillota</taxon>
        <taxon>Clostridia</taxon>
        <taxon>Lachnospirales</taxon>
        <taxon>Lachnospiraceae</taxon>
        <taxon>Roseburia</taxon>
    </lineage>
</organism>
<dbReference type="PANTHER" id="PTHR21660:SF1">
    <property type="entry name" value="ACYL-COENZYME A THIOESTERASE 13"/>
    <property type="match status" value="1"/>
</dbReference>
<feature type="domain" description="Thioesterase" evidence="3">
    <location>
        <begin position="51"/>
        <end position="124"/>
    </location>
</feature>
<dbReference type="Gene3D" id="3.10.129.10">
    <property type="entry name" value="Hotdog Thioesterase"/>
    <property type="match status" value="1"/>
</dbReference>
<dbReference type="InterPro" id="IPR039298">
    <property type="entry name" value="ACOT13"/>
</dbReference>
<gene>
    <name evidence="4" type="ORF">LKD47_04830</name>
</gene>
<dbReference type="RefSeq" id="WP_227709809.1">
    <property type="nucleotide sequence ID" value="NZ_JAJEQW010000003.1"/>
</dbReference>
<protein>
    <submittedName>
        <fullName evidence="4">PaaI family thioesterase</fullName>
    </submittedName>
</protein>
<keyword evidence="2" id="KW-0378">Hydrolase</keyword>
<dbReference type="InterPro" id="IPR003736">
    <property type="entry name" value="PAAI_dom"/>
</dbReference>
<dbReference type="SUPFAM" id="SSF54637">
    <property type="entry name" value="Thioesterase/thiol ester dehydrase-isomerase"/>
    <property type="match status" value="1"/>
</dbReference>
<name>A0AAW4WCK6_9FIRM</name>
<evidence type="ECO:0000313" key="5">
    <source>
        <dbReference type="Proteomes" id="UP001198893"/>
    </source>
</evidence>
<dbReference type="InterPro" id="IPR029069">
    <property type="entry name" value="HotDog_dom_sf"/>
</dbReference>
<dbReference type="InterPro" id="IPR006683">
    <property type="entry name" value="Thioestr_dom"/>
</dbReference>
<evidence type="ECO:0000256" key="2">
    <source>
        <dbReference type="ARBA" id="ARBA00022801"/>
    </source>
</evidence>
<evidence type="ECO:0000259" key="3">
    <source>
        <dbReference type="Pfam" id="PF03061"/>
    </source>
</evidence>
<accession>A0AAW4WCK6</accession>
<dbReference type="CDD" id="cd03443">
    <property type="entry name" value="PaaI_thioesterase"/>
    <property type="match status" value="1"/>
</dbReference>
<sequence length="141" mass="15730">MQNENKITIEECQKLLEQNPFGSLLQMKITEAEQGRIKAELPFKKEFTNIYGDLHGGVLYSAVDTICGIAAGTYGYYVTTVDGQIRYLKAARATEYVTCTAKVVKPGRNITVVAFEITDANGMLLNTGDFTFYNLKEKEIL</sequence>
<dbReference type="AlphaFoldDB" id="A0AAW4WCK6"/>
<dbReference type="GO" id="GO:0047617">
    <property type="term" value="F:fatty acyl-CoA hydrolase activity"/>
    <property type="evidence" value="ECO:0007669"/>
    <property type="project" value="InterPro"/>
</dbReference>
<proteinExistence type="inferred from homology"/>
<dbReference type="Pfam" id="PF03061">
    <property type="entry name" value="4HBT"/>
    <property type="match status" value="1"/>
</dbReference>